<dbReference type="InterPro" id="IPR017896">
    <property type="entry name" value="4Fe4S_Fe-S-bd"/>
</dbReference>
<dbReference type="GO" id="GO:0016614">
    <property type="term" value="F:oxidoreductase activity, acting on CH-OH group of donors"/>
    <property type="evidence" value="ECO:0007669"/>
    <property type="project" value="InterPro"/>
</dbReference>
<dbReference type="Pfam" id="PF00732">
    <property type="entry name" value="GMC_oxred_N"/>
    <property type="match status" value="1"/>
</dbReference>
<dbReference type="GO" id="GO:0050660">
    <property type="term" value="F:flavin adenine dinucleotide binding"/>
    <property type="evidence" value="ECO:0007669"/>
    <property type="project" value="InterPro"/>
</dbReference>
<dbReference type="SUPFAM" id="SSF51905">
    <property type="entry name" value="FAD/NAD(P)-binding domain"/>
    <property type="match status" value="1"/>
</dbReference>
<evidence type="ECO:0000259" key="6">
    <source>
        <dbReference type="PROSITE" id="PS51379"/>
    </source>
</evidence>
<dbReference type="Gene3D" id="3.50.50.60">
    <property type="entry name" value="FAD/NAD(P)-binding domain"/>
    <property type="match status" value="3"/>
</dbReference>
<evidence type="ECO:0000313" key="7">
    <source>
        <dbReference type="EMBL" id="HFK20878.1"/>
    </source>
</evidence>
<dbReference type="InterPro" id="IPR051473">
    <property type="entry name" value="P2Ox-like"/>
</dbReference>
<dbReference type="InterPro" id="IPR036188">
    <property type="entry name" value="FAD/NAD-bd_sf"/>
</dbReference>
<dbReference type="EMBL" id="DSTX01000011">
    <property type="protein sequence ID" value="HFK20878.1"/>
    <property type="molecule type" value="Genomic_DNA"/>
</dbReference>
<dbReference type="PROSITE" id="PS00198">
    <property type="entry name" value="4FE4S_FER_1"/>
    <property type="match status" value="1"/>
</dbReference>
<comment type="similarity">
    <text evidence="2">Belongs to the GMC oxidoreductase family.</text>
</comment>
<feature type="domain" description="4Fe-4S ferredoxin-type" evidence="6">
    <location>
        <begin position="117"/>
        <end position="148"/>
    </location>
</feature>
<dbReference type="InterPro" id="IPR000172">
    <property type="entry name" value="GMC_OxRdtase_N"/>
</dbReference>
<keyword evidence="4" id="KW-0274">FAD</keyword>
<dbReference type="PROSITE" id="PS51379">
    <property type="entry name" value="4FE4S_FER_2"/>
    <property type="match status" value="1"/>
</dbReference>
<protein>
    <submittedName>
        <fullName evidence="7">GMC family oxidoreductase</fullName>
    </submittedName>
</protein>
<organism evidence="7">
    <name type="scientific">Candidatus Methanomethylicus mesodigestus</name>
    <dbReference type="NCBI Taxonomy" id="1867258"/>
    <lineage>
        <taxon>Archaea</taxon>
        <taxon>Thermoproteota</taxon>
        <taxon>Methanosuratincolia</taxon>
        <taxon>Candidatus Methanomethylicales</taxon>
        <taxon>Candidatus Methanomethylicaceae</taxon>
        <taxon>Candidatus Methanomethylicus</taxon>
    </lineage>
</organism>
<name>A0A7C3J4X6_9CREN</name>
<evidence type="ECO:0000256" key="2">
    <source>
        <dbReference type="ARBA" id="ARBA00010790"/>
    </source>
</evidence>
<reference evidence="7" key="1">
    <citation type="journal article" date="2020" name="mSystems">
        <title>Genome- and Community-Level Interaction Insights into Carbon Utilization and Element Cycling Functions of Hydrothermarchaeota in Hydrothermal Sediment.</title>
        <authorList>
            <person name="Zhou Z."/>
            <person name="Liu Y."/>
            <person name="Xu W."/>
            <person name="Pan J."/>
            <person name="Luo Z.H."/>
            <person name="Li M."/>
        </authorList>
    </citation>
    <scope>NUCLEOTIDE SEQUENCE [LARGE SCALE GENOMIC DNA]</scope>
    <source>
        <strain evidence="7">SpSt-468</strain>
    </source>
</reference>
<evidence type="ECO:0000256" key="1">
    <source>
        <dbReference type="ARBA" id="ARBA00001974"/>
    </source>
</evidence>
<dbReference type="PANTHER" id="PTHR42784">
    <property type="entry name" value="PYRANOSE 2-OXIDASE"/>
    <property type="match status" value="1"/>
</dbReference>
<dbReference type="Pfam" id="PF13450">
    <property type="entry name" value="NAD_binding_8"/>
    <property type="match status" value="1"/>
</dbReference>
<keyword evidence="3" id="KW-0285">Flavoprotein</keyword>
<evidence type="ECO:0000256" key="3">
    <source>
        <dbReference type="ARBA" id="ARBA00022630"/>
    </source>
</evidence>
<keyword evidence="5" id="KW-0560">Oxidoreductase</keyword>
<comment type="cofactor">
    <cofactor evidence="1">
        <name>FAD</name>
        <dbReference type="ChEBI" id="CHEBI:57692"/>
    </cofactor>
</comment>
<gene>
    <name evidence="7" type="ORF">ENS19_06295</name>
</gene>
<dbReference type="AlphaFoldDB" id="A0A7C3J4X6"/>
<comment type="caution">
    <text evidence="7">The sequence shown here is derived from an EMBL/GenBank/DDBJ whole genome shotgun (WGS) entry which is preliminary data.</text>
</comment>
<dbReference type="InterPro" id="IPR017900">
    <property type="entry name" value="4Fe4S_Fe_S_CS"/>
</dbReference>
<evidence type="ECO:0000256" key="5">
    <source>
        <dbReference type="ARBA" id="ARBA00023002"/>
    </source>
</evidence>
<proteinExistence type="inferred from homology"/>
<accession>A0A7C3J4X6</accession>
<dbReference type="PANTHER" id="PTHR42784:SF1">
    <property type="entry name" value="PYRANOSE 2-OXIDASE"/>
    <property type="match status" value="1"/>
</dbReference>
<sequence length="393" mass="41892">MFDCIVVGSGAGGATVARELSKAKKTVLLVEKGEKAAPARASEHYRVVKSDVEIWYSECLGGTTQVTMGNAVRSGISRSLEPFFLEAEEELGVWSVPSSKLGKATSQLLSASKEWIPMPKCIDFDRCRSCGSCAFGCPTGAKWDASAYIREAEVSGCRILTGSPVKRVLIEGGEAKGVELTDGRVFKGGGVVVAAGAIETPRILQRSGFSKAGKGLFVDTFVTIGGVKKGASLCSELGMAIYKKRQGYLISPHYSTLLLPEIRKKGIDAKETDLLSLMVKIEDEPAGEVTQSSVRKPITERDALLLEAGKREALEILCRAGVEEETISCVYPRGAHPGGTCSRIVRSLNKPWTDVESLLISDASVLPGPFGLPPMLTIIAISKRVAALLLGRA</sequence>
<evidence type="ECO:0000256" key="4">
    <source>
        <dbReference type="ARBA" id="ARBA00022827"/>
    </source>
</evidence>